<reference evidence="5" key="1">
    <citation type="submission" date="2025-08" db="UniProtKB">
        <authorList>
            <consortium name="RefSeq"/>
        </authorList>
    </citation>
    <scope>IDENTIFICATION</scope>
</reference>
<keyword evidence="1" id="KW-0863">Zinc-finger</keyword>
<evidence type="ECO:0000256" key="1">
    <source>
        <dbReference type="PROSITE-ProRule" id="PRU00042"/>
    </source>
</evidence>
<evidence type="ECO:0000259" key="3">
    <source>
        <dbReference type="PROSITE" id="PS50157"/>
    </source>
</evidence>
<dbReference type="RefSeq" id="XP_031417968.1">
    <property type="nucleotide sequence ID" value="XM_031562108.2"/>
</dbReference>
<keyword evidence="1" id="KW-0479">Metal-binding</keyword>
<feature type="domain" description="C2H2-type" evidence="3">
    <location>
        <begin position="49"/>
        <end position="71"/>
    </location>
</feature>
<evidence type="ECO:0000313" key="5">
    <source>
        <dbReference type="RefSeq" id="XP_031417968.1"/>
    </source>
</evidence>
<dbReference type="KEGG" id="char:105893679"/>
<dbReference type="PROSITE" id="PS50157">
    <property type="entry name" value="ZINC_FINGER_C2H2_2"/>
    <property type="match status" value="1"/>
</dbReference>
<dbReference type="GO" id="GO:0008270">
    <property type="term" value="F:zinc ion binding"/>
    <property type="evidence" value="ECO:0007669"/>
    <property type="project" value="UniProtKB-KW"/>
</dbReference>
<dbReference type="OrthoDB" id="8939517at2759"/>
<dbReference type="AlphaFoldDB" id="A0A6P8EP58"/>
<feature type="region of interest" description="Disordered" evidence="2">
    <location>
        <begin position="87"/>
        <end position="157"/>
    </location>
</feature>
<dbReference type="PROSITE" id="PS00028">
    <property type="entry name" value="ZINC_FINGER_C2H2_1"/>
    <property type="match status" value="1"/>
</dbReference>
<dbReference type="InterPro" id="IPR013087">
    <property type="entry name" value="Znf_C2H2_type"/>
</dbReference>
<evidence type="ECO:0000256" key="2">
    <source>
        <dbReference type="SAM" id="MobiDB-lite"/>
    </source>
</evidence>
<feature type="compositionally biased region" description="Gly residues" evidence="2">
    <location>
        <begin position="145"/>
        <end position="156"/>
    </location>
</feature>
<gene>
    <name evidence="5" type="primary">LOC105893679</name>
</gene>
<organism evidence="4 5">
    <name type="scientific">Clupea harengus</name>
    <name type="common">Atlantic herring</name>
    <dbReference type="NCBI Taxonomy" id="7950"/>
    <lineage>
        <taxon>Eukaryota</taxon>
        <taxon>Metazoa</taxon>
        <taxon>Chordata</taxon>
        <taxon>Craniata</taxon>
        <taxon>Vertebrata</taxon>
        <taxon>Euteleostomi</taxon>
        <taxon>Actinopterygii</taxon>
        <taxon>Neopterygii</taxon>
        <taxon>Teleostei</taxon>
        <taxon>Clupei</taxon>
        <taxon>Clupeiformes</taxon>
        <taxon>Clupeoidei</taxon>
        <taxon>Clupeidae</taxon>
        <taxon>Clupea</taxon>
    </lineage>
</organism>
<keyword evidence="1" id="KW-0862">Zinc</keyword>
<dbReference type="GeneID" id="105893679"/>
<keyword evidence="4" id="KW-1185">Reference proteome</keyword>
<feature type="region of interest" description="Disordered" evidence="2">
    <location>
        <begin position="206"/>
        <end position="229"/>
    </location>
</feature>
<accession>A0A6P8EP58</accession>
<name>A0A6P8EP58_CLUHA</name>
<sequence length="229" mass="25184">MCKTGVQPSEEHLDRRHFRYAVHFKEHGVDLFTVPCYCDRLPDMKRSHWHCFKCGAILSRRHVLKRHLEIHGCTSLKDYSTDCPAAPSGQAGPCPVDPETSVLTSGQETDADDTENISQSPHASSLEGPPTDALTSISDLASGVEDGGGVESGDGGVVRSRLKHHSLKHQGRIPSIRRCLCPLCGRSFPRLDLRRNHMRVCPARFPPAATQGSARRQLQPLRAPPDTPS</sequence>
<dbReference type="Proteomes" id="UP000515152">
    <property type="component" value="Chromosome 24"/>
</dbReference>
<protein>
    <submittedName>
        <fullName evidence="5">Uncharacterized protein LOC105893679</fullName>
    </submittedName>
</protein>
<evidence type="ECO:0000313" key="4">
    <source>
        <dbReference type="Proteomes" id="UP000515152"/>
    </source>
</evidence>
<proteinExistence type="predicted"/>